<dbReference type="GeneID" id="9752005"/>
<name>E1QQG7_VULDI</name>
<dbReference type="Proteomes" id="UP000006681">
    <property type="component" value="Chromosome"/>
</dbReference>
<evidence type="ECO:0008006" key="3">
    <source>
        <dbReference type="Google" id="ProtNLM"/>
    </source>
</evidence>
<reference evidence="1 2" key="1">
    <citation type="journal article" date="2010" name="Stand. Genomic Sci.">
        <title>Complete genome sequence of Vulcanisaeta distributa type strain (IC-017).</title>
        <authorList>
            <person name="Mavromatis K."/>
            <person name="Sikorski J."/>
            <person name="Pabst E."/>
            <person name="Teshima H."/>
            <person name="Lapidus A."/>
            <person name="Lucas S."/>
            <person name="Nolan M."/>
            <person name="Glavina Del Rio T."/>
            <person name="Cheng J.F."/>
            <person name="Bruce D."/>
            <person name="Goodwin L."/>
            <person name="Pitluck S."/>
            <person name="Liolios K."/>
            <person name="Ivanova N."/>
            <person name="Mikhailova N."/>
            <person name="Pati A."/>
            <person name="Chen A."/>
            <person name="Palaniappan K."/>
            <person name="Land M."/>
            <person name="Hauser L."/>
            <person name="Chang Y.J."/>
            <person name="Jeffries C.D."/>
            <person name="Rohde M."/>
            <person name="Spring S."/>
            <person name="Goker M."/>
            <person name="Wirth R."/>
            <person name="Woyke T."/>
            <person name="Bristow J."/>
            <person name="Eisen J.A."/>
            <person name="Markowitz V."/>
            <person name="Hugenholtz P."/>
            <person name="Klenk H.P."/>
            <person name="Kyrpides N.C."/>
        </authorList>
    </citation>
    <scope>NUCLEOTIDE SEQUENCE [LARGE SCALE GENOMIC DNA]</scope>
    <source>
        <strain evidence="2">DSM 14429 / JCM 11212 / NBRC 100878 / IC-017</strain>
    </source>
</reference>
<dbReference type="RefSeq" id="WP_013336187.1">
    <property type="nucleotide sequence ID" value="NC_014537.1"/>
</dbReference>
<reference evidence="2" key="2">
    <citation type="journal article" date="2010" name="Stand. Genomic Sci.">
        <title>Complete genome sequence of Vulcanisaeta distributa type strain (IC-017T).</title>
        <authorList>
            <person name="Mavromatis K."/>
            <person name="Sikorski J."/>
            <person name="Pabst E."/>
            <person name="Teshima H."/>
            <person name="Lapidus A."/>
            <person name="Lucas S."/>
            <person name="Nolan M."/>
            <person name="Glavina Del Rio T."/>
            <person name="Cheng J."/>
            <person name="Bruce D."/>
            <person name="Goodwin L."/>
            <person name="Pitluck S."/>
            <person name="Liolios K."/>
            <person name="Ivanova N."/>
            <person name="Mikhailova N."/>
            <person name="Pati A."/>
            <person name="Chen A."/>
            <person name="Palaniappan K."/>
            <person name="Land M."/>
            <person name="Hauser L."/>
            <person name="Chang Y."/>
            <person name="Jeffries C."/>
            <person name="Rohde M."/>
            <person name="Spring S."/>
            <person name="Goker M."/>
            <person name="Wirth R."/>
            <person name="Woyke T."/>
            <person name="Bristow J."/>
            <person name="Eisen J."/>
            <person name="Markowitz V."/>
            <person name="Hugenholtz P."/>
            <person name="Klenk H."/>
            <person name="Kyrpides N."/>
        </authorList>
    </citation>
    <scope>NUCLEOTIDE SEQUENCE [LARGE SCALE GENOMIC DNA]</scope>
    <source>
        <strain evidence="2">DSM 14429 / JCM 11212 / NBRC 100878 / IC-017</strain>
    </source>
</reference>
<dbReference type="Pfam" id="PF13650">
    <property type="entry name" value="Asp_protease_2"/>
    <property type="match status" value="1"/>
</dbReference>
<keyword evidence="2" id="KW-1185">Reference proteome</keyword>
<proteinExistence type="predicted"/>
<protein>
    <recommendedName>
        <fullName evidence="3">Peptidase A2 domain-containing protein</fullName>
    </recommendedName>
</protein>
<sequence length="125" mass="13963">MGHVFVSIRFRGRDEFVMERVLVDTGASFTVMPLELAKEHFIETPFEVEVRLGDGRTVRAKVFIAEAEIEGRRGPIRILAFSGAMPVIGVDTLETLGLRVDPVTGRIEKTEYYMLFVTATAQSLS</sequence>
<dbReference type="PROSITE" id="PS00141">
    <property type="entry name" value="ASP_PROTEASE"/>
    <property type="match status" value="1"/>
</dbReference>
<accession>E1QQG7</accession>
<dbReference type="EMBL" id="CP002100">
    <property type="protein sequence ID" value="ADN50462.1"/>
    <property type="molecule type" value="Genomic_DNA"/>
</dbReference>
<evidence type="ECO:0000313" key="1">
    <source>
        <dbReference type="EMBL" id="ADN50462.1"/>
    </source>
</evidence>
<gene>
    <name evidence="1" type="ordered locus">Vdis_1074</name>
</gene>
<dbReference type="GO" id="GO:0006508">
    <property type="term" value="P:proteolysis"/>
    <property type="evidence" value="ECO:0007669"/>
    <property type="project" value="InterPro"/>
</dbReference>
<dbReference type="STRING" id="572478.Vdis_1074"/>
<dbReference type="HOGENOM" id="CLU_145188_1_0_2"/>
<dbReference type="InterPro" id="IPR001969">
    <property type="entry name" value="Aspartic_peptidase_AS"/>
</dbReference>
<dbReference type="Gene3D" id="2.40.70.10">
    <property type="entry name" value="Acid Proteases"/>
    <property type="match status" value="1"/>
</dbReference>
<dbReference type="InterPro" id="IPR021109">
    <property type="entry name" value="Peptidase_aspartic_dom_sf"/>
</dbReference>
<dbReference type="KEGG" id="vdi:Vdis_1074"/>
<dbReference type="SUPFAM" id="SSF50630">
    <property type="entry name" value="Acid proteases"/>
    <property type="match status" value="1"/>
</dbReference>
<dbReference type="AlphaFoldDB" id="E1QQG7"/>
<organism evidence="1 2">
    <name type="scientific">Vulcanisaeta distributa (strain DSM 14429 / JCM 11212 / NBRC 100878 / IC-017)</name>
    <dbReference type="NCBI Taxonomy" id="572478"/>
    <lineage>
        <taxon>Archaea</taxon>
        <taxon>Thermoproteota</taxon>
        <taxon>Thermoprotei</taxon>
        <taxon>Thermoproteales</taxon>
        <taxon>Thermoproteaceae</taxon>
        <taxon>Vulcanisaeta</taxon>
    </lineage>
</organism>
<evidence type="ECO:0000313" key="2">
    <source>
        <dbReference type="Proteomes" id="UP000006681"/>
    </source>
</evidence>
<dbReference type="eggNOG" id="arCOG03745">
    <property type="taxonomic scope" value="Archaea"/>
</dbReference>
<dbReference type="OrthoDB" id="28014at2157"/>
<dbReference type="GO" id="GO:0004190">
    <property type="term" value="F:aspartic-type endopeptidase activity"/>
    <property type="evidence" value="ECO:0007669"/>
    <property type="project" value="InterPro"/>
</dbReference>